<dbReference type="EMBL" id="JAFLVX010000026">
    <property type="protein sequence ID" value="MBO0477507.1"/>
    <property type="molecule type" value="Genomic_DNA"/>
</dbReference>
<protein>
    <submittedName>
        <fullName evidence="3">DUF3955 domain-containing protein</fullName>
    </submittedName>
</protein>
<feature type="domain" description="DUF3955" evidence="2">
    <location>
        <begin position="12"/>
        <end position="69"/>
    </location>
</feature>
<feature type="transmembrane region" description="Helical" evidence="1">
    <location>
        <begin position="47"/>
        <end position="68"/>
    </location>
</feature>
<keyword evidence="1" id="KW-0472">Membrane</keyword>
<dbReference type="Pfam" id="PF13127">
    <property type="entry name" value="DUF3955"/>
    <property type="match status" value="1"/>
</dbReference>
<evidence type="ECO:0000313" key="3">
    <source>
        <dbReference type="EMBL" id="MBO0477507.1"/>
    </source>
</evidence>
<dbReference type="RefSeq" id="WP_206967547.1">
    <property type="nucleotide sequence ID" value="NZ_JAFLVX010000026.1"/>
</dbReference>
<reference evidence="3 4" key="1">
    <citation type="submission" date="2021-03" db="EMBL/GenBank/DDBJ databases">
        <title>Enterococcal diversity collection.</title>
        <authorList>
            <person name="Gilmore M.S."/>
            <person name="Schwartzman J."/>
            <person name="Van Tyne D."/>
            <person name="Martin M."/>
            <person name="Earl A.M."/>
            <person name="Manson A.L."/>
            <person name="Straub T."/>
            <person name="Salamzade R."/>
            <person name="Saavedra J."/>
            <person name="Lebreton F."/>
            <person name="Prichula J."/>
            <person name="Schaufler K."/>
            <person name="Gaca A."/>
            <person name="Sgardioli B."/>
            <person name="Wagenaar J."/>
            <person name="Strong T."/>
        </authorList>
    </citation>
    <scope>NUCLEOTIDE SEQUENCE [LARGE SCALE GENOMIC DNA]</scope>
    <source>
        <strain evidence="3 4">DIV0080</strain>
    </source>
</reference>
<keyword evidence="1" id="KW-0812">Transmembrane</keyword>
<evidence type="ECO:0000313" key="4">
    <source>
        <dbReference type="Proteomes" id="UP000664857"/>
    </source>
</evidence>
<comment type="caution">
    <text evidence="3">The sequence shown here is derived from an EMBL/GenBank/DDBJ whole genome shotgun (WGS) entry which is preliminary data.</text>
</comment>
<keyword evidence="1" id="KW-1133">Transmembrane helix</keyword>
<sequence length="77" mass="8768">MIKQNKSPKLTMTALFFLFMGLASLIIKNFMPEYVNAQGMLIEPYFFMIPIGFLLVFIGLIIGSIAFIRNMSSLKNK</sequence>
<dbReference type="Proteomes" id="UP000664857">
    <property type="component" value="Unassembled WGS sequence"/>
</dbReference>
<keyword evidence="4" id="KW-1185">Reference proteome</keyword>
<accession>A0ABS3HUU0</accession>
<gene>
    <name evidence="3" type="ORF">DOK76_10510</name>
</gene>
<evidence type="ECO:0000256" key="1">
    <source>
        <dbReference type="SAM" id="Phobius"/>
    </source>
</evidence>
<evidence type="ECO:0000259" key="2">
    <source>
        <dbReference type="Pfam" id="PF13127"/>
    </source>
</evidence>
<name>A0ABS3HUU0_9ENTE</name>
<dbReference type="InterPro" id="IPR025016">
    <property type="entry name" value="DUF3955"/>
</dbReference>
<organism evidence="3 4">
    <name type="scientific">Candidatus Vagococcus giribetii</name>
    <dbReference type="NCBI Taxonomy" id="2230876"/>
    <lineage>
        <taxon>Bacteria</taxon>
        <taxon>Bacillati</taxon>
        <taxon>Bacillota</taxon>
        <taxon>Bacilli</taxon>
        <taxon>Lactobacillales</taxon>
        <taxon>Enterococcaceae</taxon>
        <taxon>Vagococcus</taxon>
    </lineage>
</organism>
<proteinExistence type="predicted"/>